<feature type="compositionally biased region" description="Polar residues" evidence="11">
    <location>
        <begin position="109"/>
        <end position="124"/>
    </location>
</feature>
<evidence type="ECO:0000313" key="13">
    <source>
        <dbReference type="EMBL" id="ACX96975.1"/>
    </source>
</evidence>
<keyword evidence="5 10" id="KW-0997">Cell inner membrane</keyword>
<keyword evidence="9 10" id="KW-0472">Membrane</keyword>
<name>D0KW72_HALNC</name>
<feature type="domain" description="TonB C-terminal" evidence="12">
    <location>
        <begin position="186"/>
        <end position="277"/>
    </location>
</feature>
<feature type="compositionally biased region" description="Low complexity" evidence="11">
    <location>
        <begin position="137"/>
        <end position="148"/>
    </location>
</feature>
<dbReference type="PROSITE" id="PS52015">
    <property type="entry name" value="TONB_CTD"/>
    <property type="match status" value="1"/>
</dbReference>
<dbReference type="Pfam" id="PF03544">
    <property type="entry name" value="TonB_C"/>
    <property type="match status" value="1"/>
</dbReference>
<evidence type="ECO:0000256" key="6">
    <source>
        <dbReference type="ARBA" id="ARBA00022692"/>
    </source>
</evidence>
<comment type="subcellular location">
    <subcellularLocation>
        <location evidence="1 10">Cell inner membrane</location>
        <topology evidence="1 10">Single-pass membrane protein</topology>
        <orientation evidence="1 10">Periplasmic side</orientation>
    </subcellularLocation>
</comment>
<keyword evidence="7 10" id="KW-0653">Protein transport</keyword>
<evidence type="ECO:0000313" key="14">
    <source>
        <dbReference type="Proteomes" id="UP000009102"/>
    </source>
</evidence>
<keyword evidence="3 10" id="KW-0813">Transport</keyword>
<keyword evidence="10" id="KW-0735">Signal-anchor</keyword>
<evidence type="ECO:0000256" key="3">
    <source>
        <dbReference type="ARBA" id="ARBA00022448"/>
    </source>
</evidence>
<sequence>MSPSRTGFVISALLHAALVGVGLYFWLKPTPQTDGSKEVVVPVSLASFAPATAKPRPQPTEPAQKPIDKPEPEEDEPLNPSPGAKPEAEQIQKPELKPEPKPKPEQKNVAKSVSTPKPKQTHQSAPPKPPAPKVHKTPAAPHPTASAPRMQPSTEQQPERQAESAPPQNPAPDGTTPDELDQIRLQYQSALAEAIEREKFYPSLARRLNQQGLIRVGFTVLADGRITNIHLVEPSAATALNQGAIEAIKRVGQFKPIPPALGIQSMDLNISLIYKLR</sequence>
<dbReference type="PANTHER" id="PTHR33446:SF2">
    <property type="entry name" value="PROTEIN TONB"/>
    <property type="match status" value="1"/>
</dbReference>
<dbReference type="RefSeq" id="WP_012825007.1">
    <property type="nucleotide sequence ID" value="NC_013422.1"/>
</dbReference>
<gene>
    <name evidence="13" type="ordered locus">Hneap_2159</name>
</gene>
<keyword evidence="8 10" id="KW-1133">Transmembrane helix</keyword>
<keyword evidence="14" id="KW-1185">Reference proteome</keyword>
<dbReference type="GO" id="GO:0015031">
    <property type="term" value="P:protein transport"/>
    <property type="evidence" value="ECO:0007669"/>
    <property type="project" value="UniProtKB-UniRule"/>
</dbReference>
<dbReference type="InterPro" id="IPR006260">
    <property type="entry name" value="TonB/TolA_C"/>
</dbReference>
<comment type="function">
    <text evidence="10">Interacts with outer membrane receptor proteins that carry out high-affinity binding and energy dependent uptake into the periplasmic space of specific substrates. It could act to transduce energy from the cytoplasmic membrane to specific energy-requiring processes in the outer membrane, resulting in the release into the periplasm of ligands bound by these outer membrane proteins.</text>
</comment>
<dbReference type="STRING" id="555778.Hneap_2159"/>
<keyword evidence="6 10" id="KW-0812">Transmembrane</keyword>
<dbReference type="HOGENOM" id="CLU_076333_4_0_6"/>
<comment type="similarity">
    <text evidence="2 10">Belongs to the TonB family.</text>
</comment>
<dbReference type="SUPFAM" id="SSF74653">
    <property type="entry name" value="TolA/TonB C-terminal domain"/>
    <property type="match status" value="1"/>
</dbReference>
<dbReference type="GO" id="GO:0098797">
    <property type="term" value="C:plasma membrane protein complex"/>
    <property type="evidence" value="ECO:0007669"/>
    <property type="project" value="TreeGrafter"/>
</dbReference>
<dbReference type="NCBIfam" id="TIGR01352">
    <property type="entry name" value="tonB_Cterm"/>
    <property type="match status" value="1"/>
</dbReference>
<feature type="transmembrane region" description="Helical" evidence="10">
    <location>
        <begin position="7"/>
        <end position="27"/>
    </location>
</feature>
<dbReference type="PANTHER" id="PTHR33446">
    <property type="entry name" value="PROTEIN TONB-RELATED"/>
    <property type="match status" value="1"/>
</dbReference>
<dbReference type="OrthoDB" id="9115347at2"/>
<dbReference type="GO" id="GO:0030288">
    <property type="term" value="C:outer membrane-bounded periplasmic space"/>
    <property type="evidence" value="ECO:0007669"/>
    <property type="project" value="InterPro"/>
</dbReference>
<dbReference type="InterPro" id="IPR003538">
    <property type="entry name" value="TonB"/>
</dbReference>
<evidence type="ECO:0000256" key="9">
    <source>
        <dbReference type="ARBA" id="ARBA00023136"/>
    </source>
</evidence>
<feature type="compositionally biased region" description="Basic and acidic residues" evidence="11">
    <location>
        <begin position="86"/>
        <end position="108"/>
    </location>
</feature>
<dbReference type="GO" id="GO:0055085">
    <property type="term" value="P:transmembrane transport"/>
    <property type="evidence" value="ECO:0007669"/>
    <property type="project" value="InterPro"/>
</dbReference>
<dbReference type="Proteomes" id="UP000009102">
    <property type="component" value="Chromosome"/>
</dbReference>
<evidence type="ECO:0000256" key="4">
    <source>
        <dbReference type="ARBA" id="ARBA00022475"/>
    </source>
</evidence>
<evidence type="ECO:0000256" key="10">
    <source>
        <dbReference type="RuleBase" id="RU362123"/>
    </source>
</evidence>
<accession>D0KW72</accession>
<dbReference type="KEGG" id="hna:Hneap_2159"/>
<protein>
    <recommendedName>
        <fullName evidence="10">Protein TonB</fullName>
    </recommendedName>
</protein>
<dbReference type="GO" id="GO:0031992">
    <property type="term" value="F:energy transducer activity"/>
    <property type="evidence" value="ECO:0007669"/>
    <property type="project" value="InterPro"/>
</dbReference>
<dbReference type="PRINTS" id="PR01374">
    <property type="entry name" value="TONBPROTEIN"/>
</dbReference>
<evidence type="ECO:0000256" key="2">
    <source>
        <dbReference type="ARBA" id="ARBA00006555"/>
    </source>
</evidence>
<evidence type="ECO:0000256" key="7">
    <source>
        <dbReference type="ARBA" id="ARBA00022927"/>
    </source>
</evidence>
<evidence type="ECO:0000256" key="11">
    <source>
        <dbReference type="SAM" id="MobiDB-lite"/>
    </source>
</evidence>
<dbReference type="GO" id="GO:0015891">
    <property type="term" value="P:siderophore transport"/>
    <property type="evidence" value="ECO:0007669"/>
    <property type="project" value="InterPro"/>
</dbReference>
<feature type="region of interest" description="Disordered" evidence="11">
    <location>
        <begin position="48"/>
        <end position="178"/>
    </location>
</feature>
<dbReference type="InterPro" id="IPR037682">
    <property type="entry name" value="TonB_C"/>
</dbReference>
<evidence type="ECO:0000256" key="8">
    <source>
        <dbReference type="ARBA" id="ARBA00022989"/>
    </source>
</evidence>
<keyword evidence="4 10" id="KW-1003">Cell membrane</keyword>
<proteinExistence type="inferred from homology"/>
<evidence type="ECO:0000256" key="5">
    <source>
        <dbReference type="ARBA" id="ARBA00022519"/>
    </source>
</evidence>
<dbReference type="AlphaFoldDB" id="D0KW72"/>
<dbReference type="Gene3D" id="3.30.1150.10">
    <property type="match status" value="1"/>
</dbReference>
<organism evidence="13 14">
    <name type="scientific">Halothiobacillus neapolitanus (strain ATCC 23641 / DSM 15147 / CIP 104769 / NCIMB 8539 / c2)</name>
    <name type="common">Thiobacillus neapolitanus</name>
    <dbReference type="NCBI Taxonomy" id="555778"/>
    <lineage>
        <taxon>Bacteria</taxon>
        <taxon>Pseudomonadati</taxon>
        <taxon>Pseudomonadota</taxon>
        <taxon>Gammaproteobacteria</taxon>
        <taxon>Chromatiales</taxon>
        <taxon>Halothiobacillaceae</taxon>
        <taxon>Halothiobacillus</taxon>
    </lineage>
</organism>
<evidence type="ECO:0000259" key="12">
    <source>
        <dbReference type="PROSITE" id="PS52015"/>
    </source>
</evidence>
<dbReference type="eggNOG" id="COG0810">
    <property type="taxonomic scope" value="Bacteria"/>
</dbReference>
<reference evidence="13 14" key="1">
    <citation type="submission" date="2009-10" db="EMBL/GenBank/DDBJ databases">
        <title>Complete sequence of Halothiobacillus neapolitanus c2.</title>
        <authorList>
            <consortium name="US DOE Joint Genome Institute"/>
            <person name="Lucas S."/>
            <person name="Copeland A."/>
            <person name="Lapidus A."/>
            <person name="Glavina del Rio T."/>
            <person name="Tice H."/>
            <person name="Bruce D."/>
            <person name="Goodwin L."/>
            <person name="Pitluck S."/>
            <person name="Davenport K."/>
            <person name="Brettin T."/>
            <person name="Detter J.C."/>
            <person name="Han C."/>
            <person name="Tapia R."/>
            <person name="Larimer F."/>
            <person name="Land M."/>
            <person name="Hauser L."/>
            <person name="Kyrpides N."/>
            <person name="Mikhailova N."/>
            <person name="Kerfeld C."/>
            <person name="Cannon G."/>
            <person name="Heinhort S."/>
        </authorList>
    </citation>
    <scope>NUCLEOTIDE SEQUENCE [LARGE SCALE GENOMIC DNA]</scope>
    <source>
        <strain evidence="14">ATCC 23641 / c2</strain>
    </source>
</reference>
<dbReference type="InterPro" id="IPR051045">
    <property type="entry name" value="TonB-dependent_transducer"/>
</dbReference>
<evidence type="ECO:0000256" key="1">
    <source>
        <dbReference type="ARBA" id="ARBA00004383"/>
    </source>
</evidence>
<dbReference type="EMBL" id="CP001801">
    <property type="protein sequence ID" value="ACX96975.1"/>
    <property type="molecule type" value="Genomic_DNA"/>
</dbReference>